<dbReference type="EMBL" id="FOEG01000005">
    <property type="protein sequence ID" value="SEO95559.1"/>
    <property type="molecule type" value="Genomic_DNA"/>
</dbReference>
<organism evidence="3 4">
    <name type="scientific">Aquisalimonas asiatica</name>
    <dbReference type="NCBI Taxonomy" id="406100"/>
    <lineage>
        <taxon>Bacteria</taxon>
        <taxon>Pseudomonadati</taxon>
        <taxon>Pseudomonadota</taxon>
        <taxon>Gammaproteobacteria</taxon>
        <taxon>Chromatiales</taxon>
        <taxon>Ectothiorhodospiraceae</taxon>
        <taxon>Aquisalimonas</taxon>
    </lineage>
</organism>
<keyword evidence="4" id="KW-1185">Reference proteome</keyword>
<feature type="domain" description="DUF2147" evidence="2">
    <location>
        <begin position="26"/>
        <end position="147"/>
    </location>
</feature>
<protein>
    <submittedName>
        <fullName evidence="3">Uncharacterized conserved protein, DUF2147 family</fullName>
    </submittedName>
</protein>
<feature type="signal peptide" evidence="1">
    <location>
        <begin position="1"/>
        <end position="20"/>
    </location>
</feature>
<evidence type="ECO:0000259" key="2">
    <source>
        <dbReference type="Pfam" id="PF09917"/>
    </source>
</evidence>
<keyword evidence="1" id="KW-0732">Signal</keyword>
<evidence type="ECO:0000256" key="1">
    <source>
        <dbReference type="SAM" id="SignalP"/>
    </source>
</evidence>
<sequence>MPKKGLVLAVGLTLAAAATADEDVHGYWLSEEGTAQIELAPCDDDDTLTCGRIVWLDEPYDDDGELLRDTNNDDPELRDREVVGLRIVWDMARDDSRDRRWDGGRIYDPENGNTYRARMTLAEDGETLDLRGYVGIAAFGRTSTWTREASARTLD</sequence>
<name>A0A1H8TX46_9GAMM</name>
<dbReference type="AlphaFoldDB" id="A0A1H8TX46"/>
<dbReference type="Gene3D" id="2.40.128.520">
    <property type="match status" value="1"/>
</dbReference>
<dbReference type="STRING" id="406100.SAMN04488052_1053"/>
<feature type="chain" id="PRO_5011434638" evidence="1">
    <location>
        <begin position="21"/>
        <end position="155"/>
    </location>
</feature>
<evidence type="ECO:0000313" key="3">
    <source>
        <dbReference type="EMBL" id="SEO95559.1"/>
    </source>
</evidence>
<reference evidence="3 4" key="1">
    <citation type="submission" date="2016-10" db="EMBL/GenBank/DDBJ databases">
        <authorList>
            <person name="de Groot N.N."/>
        </authorList>
    </citation>
    <scope>NUCLEOTIDE SEQUENCE [LARGE SCALE GENOMIC DNA]</scope>
    <source>
        <strain evidence="3 4">CGMCC 1.6291</strain>
    </source>
</reference>
<dbReference type="RefSeq" id="WP_091644123.1">
    <property type="nucleotide sequence ID" value="NZ_FOEG01000005.1"/>
</dbReference>
<proteinExistence type="predicted"/>
<accession>A0A1H8TX46</accession>
<evidence type="ECO:0000313" key="4">
    <source>
        <dbReference type="Proteomes" id="UP000199657"/>
    </source>
</evidence>
<dbReference type="PANTHER" id="PTHR36919">
    <property type="entry name" value="BLR1215 PROTEIN"/>
    <property type="match status" value="1"/>
</dbReference>
<gene>
    <name evidence="3" type="ORF">SAMN04488052_1053</name>
</gene>
<dbReference type="OrthoDB" id="9814399at2"/>
<dbReference type="Proteomes" id="UP000199657">
    <property type="component" value="Unassembled WGS sequence"/>
</dbReference>
<dbReference type="PANTHER" id="PTHR36919:SF2">
    <property type="entry name" value="BLL6627 PROTEIN"/>
    <property type="match status" value="1"/>
</dbReference>
<dbReference type="InterPro" id="IPR019223">
    <property type="entry name" value="DUF2147"/>
</dbReference>
<dbReference type="Pfam" id="PF09917">
    <property type="entry name" value="DUF2147"/>
    <property type="match status" value="1"/>
</dbReference>